<evidence type="ECO:0000256" key="6">
    <source>
        <dbReference type="SAM" id="MobiDB-lite"/>
    </source>
</evidence>
<dbReference type="EMBL" id="UINC01017451">
    <property type="protein sequence ID" value="SVA72363.1"/>
    <property type="molecule type" value="Genomic_DNA"/>
</dbReference>
<keyword evidence="4" id="KW-0689">Ribosomal protein</keyword>
<dbReference type="AlphaFoldDB" id="A0A381Y7B3"/>
<organism evidence="7">
    <name type="scientific">marine metagenome</name>
    <dbReference type="NCBI Taxonomy" id="408172"/>
    <lineage>
        <taxon>unclassified sequences</taxon>
        <taxon>metagenomes</taxon>
        <taxon>ecological metagenomes</taxon>
    </lineage>
</organism>
<dbReference type="InterPro" id="IPR001787">
    <property type="entry name" value="Ribosomal_bL21"/>
</dbReference>
<feature type="region of interest" description="Disordered" evidence="6">
    <location>
        <begin position="109"/>
        <end position="149"/>
    </location>
</feature>
<dbReference type="NCBIfam" id="TIGR00061">
    <property type="entry name" value="L21"/>
    <property type="match status" value="1"/>
</dbReference>
<protein>
    <recommendedName>
        <fullName evidence="8">50S ribosomal protein L21</fullName>
    </recommendedName>
</protein>
<name>A0A381Y7B3_9ZZZZ</name>
<feature type="compositionally biased region" description="Basic residues" evidence="6">
    <location>
        <begin position="128"/>
        <end position="149"/>
    </location>
</feature>
<feature type="compositionally biased region" description="Basic and acidic residues" evidence="6">
    <location>
        <begin position="112"/>
        <end position="124"/>
    </location>
</feature>
<dbReference type="GO" id="GO:0006412">
    <property type="term" value="P:translation"/>
    <property type="evidence" value="ECO:0007669"/>
    <property type="project" value="InterPro"/>
</dbReference>
<comment type="similarity">
    <text evidence="1">Belongs to the bacterial ribosomal protein bL21 family.</text>
</comment>
<evidence type="ECO:0000313" key="7">
    <source>
        <dbReference type="EMBL" id="SVA72363.1"/>
    </source>
</evidence>
<dbReference type="Pfam" id="PF00829">
    <property type="entry name" value="Ribosomal_L21p"/>
    <property type="match status" value="1"/>
</dbReference>
<dbReference type="HAMAP" id="MF_01363">
    <property type="entry name" value="Ribosomal_bL21"/>
    <property type="match status" value="1"/>
</dbReference>
<dbReference type="PANTHER" id="PTHR21349">
    <property type="entry name" value="50S RIBOSOMAL PROTEIN L21"/>
    <property type="match status" value="1"/>
</dbReference>
<dbReference type="InterPro" id="IPR036164">
    <property type="entry name" value="bL21-like_sf"/>
</dbReference>
<keyword evidence="2" id="KW-0699">rRNA-binding</keyword>
<dbReference type="GO" id="GO:1990904">
    <property type="term" value="C:ribonucleoprotein complex"/>
    <property type="evidence" value="ECO:0007669"/>
    <property type="project" value="UniProtKB-KW"/>
</dbReference>
<gene>
    <name evidence="7" type="ORF">METZ01_LOCUS125217</name>
</gene>
<dbReference type="GO" id="GO:0005737">
    <property type="term" value="C:cytoplasm"/>
    <property type="evidence" value="ECO:0007669"/>
    <property type="project" value="UniProtKB-ARBA"/>
</dbReference>
<dbReference type="PROSITE" id="PS01169">
    <property type="entry name" value="RIBOSOMAL_L21"/>
    <property type="match status" value="1"/>
</dbReference>
<evidence type="ECO:0000256" key="2">
    <source>
        <dbReference type="ARBA" id="ARBA00022730"/>
    </source>
</evidence>
<reference evidence="7" key="1">
    <citation type="submission" date="2018-05" db="EMBL/GenBank/DDBJ databases">
        <authorList>
            <person name="Lanie J.A."/>
            <person name="Ng W.-L."/>
            <person name="Kazmierczak K.M."/>
            <person name="Andrzejewski T.M."/>
            <person name="Davidsen T.M."/>
            <person name="Wayne K.J."/>
            <person name="Tettelin H."/>
            <person name="Glass J.I."/>
            <person name="Rusch D."/>
            <person name="Podicherti R."/>
            <person name="Tsui H.-C.T."/>
            <person name="Winkler M.E."/>
        </authorList>
    </citation>
    <scope>NUCLEOTIDE SEQUENCE</scope>
</reference>
<dbReference type="SUPFAM" id="SSF141091">
    <property type="entry name" value="L21p-like"/>
    <property type="match status" value="1"/>
</dbReference>
<dbReference type="GO" id="GO:0005840">
    <property type="term" value="C:ribosome"/>
    <property type="evidence" value="ECO:0007669"/>
    <property type="project" value="UniProtKB-KW"/>
</dbReference>
<dbReference type="InterPro" id="IPR018258">
    <property type="entry name" value="Ribosomal_bL21_CS"/>
</dbReference>
<dbReference type="PANTHER" id="PTHR21349:SF0">
    <property type="entry name" value="LARGE RIBOSOMAL SUBUNIT PROTEIN BL21M"/>
    <property type="match status" value="1"/>
</dbReference>
<evidence type="ECO:0000256" key="4">
    <source>
        <dbReference type="ARBA" id="ARBA00022980"/>
    </source>
</evidence>
<evidence type="ECO:0000256" key="1">
    <source>
        <dbReference type="ARBA" id="ARBA00008563"/>
    </source>
</evidence>
<evidence type="ECO:0008006" key="8">
    <source>
        <dbReference type="Google" id="ProtNLM"/>
    </source>
</evidence>
<keyword evidence="3" id="KW-0694">RNA-binding</keyword>
<accession>A0A381Y7B3</accession>
<evidence type="ECO:0000256" key="5">
    <source>
        <dbReference type="ARBA" id="ARBA00023274"/>
    </source>
</evidence>
<evidence type="ECO:0000256" key="3">
    <source>
        <dbReference type="ARBA" id="ARBA00022884"/>
    </source>
</evidence>
<proteinExistence type="inferred from homology"/>
<dbReference type="GO" id="GO:0019843">
    <property type="term" value="F:rRNA binding"/>
    <property type="evidence" value="ECO:0007669"/>
    <property type="project" value="UniProtKB-KW"/>
</dbReference>
<dbReference type="InterPro" id="IPR028909">
    <property type="entry name" value="bL21-like"/>
</dbReference>
<dbReference type="GO" id="GO:0003735">
    <property type="term" value="F:structural constituent of ribosome"/>
    <property type="evidence" value="ECO:0007669"/>
    <property type="project" value="InterPro"/>
</dbReference>
<sequence>MFAIISSGGKQYKVSQNSVLTVNKLTGEPGDKITIDEVLFASDGKEFSLGDPQIKGAKVNLEILKQERDRKILVFKKKRRKNYRRMNGHRQDITFLKVTSMDIPGIKAKSSSVEKKADVKDDTAVKTAPKKTAKKKTSVKKKTTIKKDK</sequence>
<keyword evidence="5" id="KW-0687">Ribonucleoprotein</keyword>